<organism evidence="6 7">
    <name type="scientific">Colletotrichum karsti</name>
    <dbReference type="NCBI Taxonomy" id="1095194"/>
    <lineage>
        <taxon>Eukaryota</taxon>
        <taxon>Fungi</taxon>
        <taxon>Dikarya</taxon>
        <taxon>Ascomycota</taxon>
        <taxon>Pezizomycotina</taxon>
        <taxon>Sordariomycetes</taxon>
        <taxon>Hypocreomycetidae</taxon>
        <taxon>Glomerellales</taxon>
        <taxon>Glomerellaceae</taxon>
        <taxon>Colletotrichum</taxon>
        <taxon>Colletotrichum boninense species complex</taxon>
    </lineage>
</organism>
<sequence>MADPNNIGPKPTTLTGGCLCAKLRYTVTLPATHDFVKSAQTCQCTQCRRQSGALFAAFHDVPPLQWTEGTATLAEFGASESARRGFCTACGSWLYWKSDKQDGVSICLGTLDPEFLVGEEGYGRALASGMGGHHWCGNEIPGVTSDVPMLRRGRRNQGNPPSS</sequence>
<dbReference type="GO" id="GO:0016846">
    <property type="term" value="F:carbon-sulfur lyase activity"/>
    <property type="evidence" value="ECO:0007669"/>
    <property type="project" value="InterPro"/>
</dbReference>
<reference evidence="6" key="2">
    <citation type="submission" date="2020-11" db="EMBL/GenBank/DDBJ databases">
        <title>Whole genome sequencing of Colletotrichum sp.</title>
        <authorList>
            <person name="Li H."/>
        </authorList>
    </citation>
    <scope>NUCLEOTIDE SEQUENCE</scope>
    <source>
        <strain evidence="6">CkLH20</strain>
    </source>
</reference>
<dbReference type="GO" id="GO:0046872">
    <property type="term" value="F:metal ion binding"/>
    <property type="evidence" value="ECO:0007669"/>
    <property type="project" value="UniProtKB-KW"/>
</dbReference>
<dbReference type="RefSeq" id="XP_038743253.1">
    <property type="nucleotide sequence ID" value="XM_038891617.1"/>
</dbReference>
<keyword evidence="7" id="KW-1185">Reference proteome</keyword>
<dbReference type="SUPFAM" id="SSF51316">
    <property type="entry name" value="Mss4-like"/>
    <property type="match status" value="1"/>
</dbReference>
<feature type="domain" description="CENP-V/GFA" evidence="5">
    <location>
        <begin position="14"/>
        <end position="136"/>
    </location>
</feature>
<evidence type="ECO:0000256" key="3">
    <source>
        <dbReference type="ARBA" id="ARBA00022833"/>
    </source>
</evidence>
<dbReference type="PANTHER" id="PTHR33337:SF40">
    <property type="entry name" value="CENP-V_GFA DOMAIN-CONTAINING PROTEIN-RELATED"/>
    <property type="match status" value="1"/>
</dbReference>
<evidence type="ECO:0000313" key="7">
    <source>
        <dbReference type="Proteomes" id="UP000781932"/>
    </source>
</evidence>
<evidence type="ECO:0000259" key="5">
    <source>
        <dbReference type="PROSITE" id="PS51891"/>
    </source>
</evidence>
<dbReference type="GeneID" id="62164691"/>
<evidence type="ECO:0000313" key="6">
    <source>
        <dbReference type="EMBL" id="KAF9873792.1"/>
    </source>
</evidence>
<keyword evidence="2" id="KW-0479">Metal-binding</keyword>
<gene>
    <name evidence="6" type="ORF">CkaCkLH20_08902</name>
</gene>
<comment type="similarity">
    <text evidence="1">Belongs to the Gfa family.</text>
</comment>
<keyword evidence="3" id="KW-0862">Zinc</keyword>
<comment type="caution">
    <text evidence="6">The sequence shown here is derived from an EMBL/GenBank/DDBJ whole genome shotgun (WGS) entry which is preliminary data.</text>
</comment>
<reference evidence="6" key="1">
    <citation type="submission" date="2020-03" db="EMBL/GenBank/DDBJ databases">
        <authorList>
            <person name="He L."/>
        </authorList>
    </citation>
    <scope>NUCLEOTIDE SEQUENCE</scope>
    <source>
        <strain evidence="6">CkLH20</strain>
    </source>
</reference>
<keyword evidence="4" id="KW-0456">Lyase</keyword>
<dbReference type="PANTHER" id="PTHR33337">
    <property type="entry name" value="GFA DOMAIN-CONTAINING PROTEIN"/>
    <property type="match status" value="1"/>
</dbReference>
<dbReference type="Gene3D" id="3.90.1590.10">
    <property type="entry name" value="glutathione-dependent formaldehyde- activating enzyme (gfa)"/>
    <property type="match status" value="1"/>
</dbReference>
<dbReference type="AlphaFoldDB" id="A0A9P6HYR5"/>
<protein>
    <submittedName>
        <fullName evidence="6">Duf636 domain protein</fullName>
    </submittedName>
</protein>
<dbReference type="Pfam" id="PF04828">
    <property type="entry name" value="GFA"/>
    <property type="match status" value="1"/>
</dbReference>
<evidence type="ECO:0000256" key="2">
    <source>
        <dbReference type="ARBA" id="ARBA00022723"/>
    </source>
</evidence>
<dbReference type="Proteomes" id="UP000781932">
    <property type="component" value="Unassembled WGS sequence"/>
</dbReference>
<dbReference type="OrthoDB" id="6329284at2759"/>
<accession>A0A9P6HYR5</accession>
<name>A0A9P6HYR5_9PEZI</name>
<dbReference type="EMBL" id="JAATWM020000030">
    <property type="protein sequence ID" value="KAF9873792.1"/>
    <property type="molecule type" value="Genomic_DNA"/>
</dbReference>
<proteinExistence type="inferred from homology"/>
<dbReference type="InterPro" id="IPR006913">
    <property type="entry name" value="CENP-V/GFA"/>
</dbReference>
<dbReference type="InterPro" id="IPR011057">
    <property type="entry name" value="Mss4-like_sf"/>
</dbReference>
<evidence type="ECO:0000256" key="4">
    <source>
        <dbReference type="ARBA" id="ARBA00023239"/>
    </source>
</evidence>
<dbReference type="PROSITE" id="PS51891">
    <property type="entry name" value="CENP_V_GFA"/>
    <property type="match status" value="1"/>
</dbReference>
<evidence type="ECO:0000256" key="1">
    <source>
        <dbReference type="ARBA" id="ARBA00005495"/>
    </source>
</evidence>